<dbReference type="PROSITE" id="PS50995">
    <property type="entry name" value="HTH_MARR_2"/>
    <property type="match status" value="1"/>
</dbReference>
<evidence type="ECO:0000313" key="5">
    <source>
        <dbReference type="EMBL" id="SFF13747.1"/>
    </source>
</evidence>
<sequence>MVDQKLLLDIIARYEATYFAVNRQINSLFREAMPEGLTVEQYSVLRYLRKQGKTNSSELADTFCVGRSSITALTTRLFDKQLIERQQDSKDRRVTYLKLSPAGEQLTDQSEIKIQEMLALHIQHFDEQEALQFITTYEKLAKVMSGTYGIEGGETEQ</sequence>
<feature type="domain" description="HTH marR-type" evidence="4">
    <location>
        <begin position="1"/>
        <end position="142"/>
    </location>
</feature>
<dbReference type="OrthoDB" id="3254893at2"/>
<accession>A0A1I2G9X8</accession>
<keyword evidence="1" id="KW-0805">Transcription regulation</keyword>
<evidence type="ECO:0000256" key="2">
    <source>
        <dbReference type="ARBA" id="ARBA00023125"/>
    </source>
</evidence>
<evidence type="ECO:0000313" key="6">
    <source>
        <dbReference type="Proteomes" id="UP000183410"/>
    </source>
</evidence>
<dbReference type="SMART" id="SM00347">
    <property type="entry name" value="HTH_MARR"/>
    <property type="match status" value="1"/>
</dbReference>
<protein>
    <submittedName>
        <fullName evidence="5">DNA-binding transcriptional regulator, MarR family</fullName>
    </submittedName>
</protein>
<organism evidence="5 6">
    <name type="scientific">Paenibacillus algorifonticola</name>
    <dbReference type="NCBI Taxonomy" id="684063"/>
    <lineage>
        <taxon>Bacteria</taxon>
        <taxon>Bacillati</taxon>
        <taxon>Bacillota</taxon>
        <taxon>Bacilli</taxon>
        <taxon>Bacillales</taxon>
        <taxon>Paenibacillaceae</taxon>
        <taxon>Paenibacillus</taxon>
    </lineage>
</organism>
<reference evidence="6" key="1">
    <citation type="submission" date="2016-10" db="EMBL/GenBank/DDBJ databases">
        <authorList>
            <person name="Varghese N."/>
            <person name="Submissions S."/>
        </authorList>
    </citation>
    <scope>NUCLEOTIDE SEQUENCE [LARGE SCALE GENOMIC DNA]</scope>
    <source>
        <strain evidence="6">CGMCC 1.10223</strain>
    </source>
</reference>
<dbReference type="GO" id="GO:0003700">
    <property type="term" value="F:DNA-binding transcription factor activity"/>
    <property type="evidence" value="ECO:0007669"/>
    <property type="project" value="InterPro"/>
</dbReference>
<evidence type="ECO:0000256" key="3">
    <source>
        <dbReference type="ARBA" id="ARBA00023163"/>
    </source>
</evidence>
<gene>
    <name evidence="5" type="ORF">SAMN04487969_11517</name>
</gene>
<name>A0A1I2G9X8_9BACL</name>
<dbReference type="RefSeq" id="WP_046231224.1">
    <property type="nucleotide sequence ID" value="NZ_FONN01000015.1"/>
</dbReference>
<dbReference type="SUPFAM" id="SSF46785">
    <property type="entry name" value="Winged helix' DNA-binding domain"/>
    <property type="match status" value="1"/>
</dbReference>
<proteinExistence type="predicted"/>
<keyword evidence="2 5" id="KW-0238">DNA-binding</keyword>
<dbReference type="InterPro" id="IPR036388">
    <property type="entry name" value="WH-like_DNA-bd_sf"/>
</dbReference>
<evidence type="ECO:0000256" key="1">
    <source>
        <dbReference type="ARBA" id="ARBA00023015"/>
    </source>
</evidence>
<dbReference type="EMBL" id="FONN01000015">
    <property type="protein sequence ID" value="SFF13747.1"/>
    <property type="molecule type" value="Genomic_DNA"/>
</dbReference>
<keyword evidence="3" id="KW-0804">Transcription</keyword>
<evidence type="ECO:0000259" key="4">
    <source>
        <dbReference type="PROSITE" id="PS50995"/>
    </source>
</evidence>
<dbReference type="Pfam" id="PF01047">
    <property type="entry name" value="MarR"/>
    <property type="match status" value="1"/>
</dbReference>
<dbReference type="PANTHER" id="PTHR42756:SF1">
    <property type="entry name" value="TRANSCRIPTIONAL REPRESSOR OF EMRAB OPERON"/>
    <property type="match status" value="1"/>
</dbReference>
<dbReference type="Proteomes" id="UP000183410">
    <property type="component" value="Unassembled WGS sequence"/>
</dbReference>
<dbReference type="InterPro" id="IPR036390">
    <property type="entry name" value="WH_DNA-bd_sf"/>
</dbReference>
<dbReference type="Gene3D" id="1.10.10.10">
    <property type="entry name" value="Winged helix-like DNA-binding domain superfamily/Winged helix DNA-binding domain"/>
    <property type="match status" value="1"/>
</dbReference>
<dbReference type="AlphaFoldDB" id="A0A1I2G9X8"/>
<dbReference type="PANTHER" id="PTHR42756">
    <property type="entry name" value="TRANSCRIPTIONAL REGULATOR, MARR"/>
    <property type="match status" value="1"/>
</dbReference>
<keyword evidence="6" id="KW-1185">Reference proteome</keyword>
<dbReference type="GO" id="GO:0003677">
    <property type="term" value="F:DNA binding"/>
    <property type="evidence" value="ECO:0007669"/>
    <property type="project" value="UniProtKB-KW"/>
</dbReference>
<dbReference type="InterPro" id="IPR000835">
    <property type="entry name" value="HTH_MarR-typ"/>
</dbReference>